<dbReference type="PROSITE" id="PS50850">
    <property type="entry name" value="MFS"/>
    <property type="match status" value="1"/>
</dbReference>
<keyword evidence="4 5" id="KW-0472">Membrane</keyword>
<feature type="transmembrane region" description="Helical" evidence="5">
    <location>
        <begin position="105"/>
        <end position="126"/>
    </location>
</feature>
<feature type="transmembrane region" description="Helical" evidence="5">
    <location>
        <begin position="138"/>
        <end position="159"/>
    </location>
</feature>
<name>A0ABQ8FR59_9PEZI</name>
<protein>
    <recommendedName>
        <fullName evidence="6">Major facilitator superfamily (MFS) profile domain-containing protein</fullName>
    </recommendedName>
</protein>
<keyword evidence="8" id="KW-1185">Reference proteome</keyword>
<evidence type="ECO:0000256" key="4">
    <source>
        <dbReference type="ARBA" id="ARBA00023136"/>
    </source>
</evidence>
<evidence type="ECO:0000256" key="1">
    <source>
        <dbReference type="ARBA" id="ARBA00004141"/>
    </source>
</evidence>
<evidence type="ECO:0000256" key="2">
    <source>
        <dbReference type="ARBA" id="ARBA00022692"/>
    </source>
</evidence>
<comment type="caution">
    <text evidence="7">The sequence shown here is derived from an EMBL/GenBank/DDBJ whole genome shotgun (WGS) entry which is preliminary data.</text>
</comment>
<dbReference type="Gene3D" id="1.20.1250.20">
    <property type="entry name" value="MFS general substrate transporter like domains"/>
    <property type="match status" value="1"/>
</dbReference>
<evidence type="ECO:0000256" key="3">
    <source>
        <dbReference type="ARBA" id="ARBA00022989"/>
    </source>
</evidence>
<keyword evidence="3 5" id="KW-1133">Transmembrane helix</keyword>
<comment type="subcellular location">
    <subcellularLocation>
        <location evidence="1">Membrane</location>
        <topology evidence="1">Multi-pass membrane protein</topology>
    </subcellularLocation>
</comment>
<gene>
    <name evidence="7" type="ORF">B0J12DRAFT_722532</name>
</gene>
<reference evidence="7 8" key="1">
    <citation type="journal article" date="2021" name="Nat. Commun.">
        <title>Genetic determinants of endophytism in the Arabidopsis root mycobiome.</title>
        <authorList>
            <person name="Mesny F."/>
            <person name="Miyauchi S."/>
            <person name="Thiergart T."/>
            <person name="Pickel B."/>
            <person name="Atanasova L."/>
            <person name="Karlsson M."/>
            <person name="Huettel B."/>
            <person name="Barry K.W."/>
            <person name="Haridas S."/>
            <person name="Chen C."/>
            <person name="Bauer D."/>
            <person name="Andreopoulos W."/>
            <person name="Pangilinan J."/>
            <person name="LaButti K."/>
            <person name="Riley R."/>
            <person name="Lipzen A."/>
            <person name="Clum A."/>
            <person name="Drula E."/>
            <person name="Henrissat B."/>
            <person name="Kohler A."/>
            <person name="Grigoriev I.V."/>
            <person name="Martin F.M."/>
            <person name="Hacquard S."/>
        </authorList>
    </citation>
    <scope>NUCLEOTIDE SEQUENCE [LARGE SCALE GENOMIC DNA]</scope>
    <source>
        <strain evidence="7 8">MPI-SDFR-AT-0080</strain>
    </source>
</reference>
<dbReference type="InterPro" id="IPR020846">
    <property type="entry name" value="MFS_dom"/>
</dbReference>
<dbReference type="SUPFAM" id="SSF103473">
    <property type="entry name" value="MFS general substrate transporter"/>
    <property type="match status" value="1"/>
</dbReference>
<sequence length="162" mass="17535">MPLLHCSDVAAAIDSSAFELFWIGSSFLLAATVMILQVGSVSHIFGRPPVYTFCLTNIIVTDIVPFSLRGPYVGMMGGFYALGSIVGLVVGGALAQVYYWRFIFWTYILVTSACAILVPLLITLAPTSGAMSQKLRRIDWVGNVLFTLSMTSFLVPVTWGGV</sequence>
<dbReference type="PANTHER" id="PTHR23501:SF59">
    <property type="entry name" value="MAJOR FACILITATOR SUPERFAMILY (MFS) PROFILE DOMAIN-CONTAINING PROTEIN-RELATED"/>
    <property type="match status" value="1"/>
</dbReference>
<dbReference type="Proteomes" id="UP000774617">
    <property type="component" value="Unassembled WGS sequence"/>
</dbReference>
<evidence type="ECO:0000256" key="5">
    <source>
        <dbReference type="SAM" id="Phobius"/>
    </source>
</evidence>
<keyword evidence="2 5" id="KW-0812">Transmembrane</keyword>
<dbReference type="InterPro" id="IPR036259">
    <property type="entry name" value="MFS_trans_sf"/>
</dbReference>
<dbReference type="Pfam" id="PF07690">
    <property type="entry name" value="MFS_1"/>
    <property type="match status" value="1"/>
</dbReference>
<feature type="transmembrane region" description="Helical" evidence="5">
    <location>
        <begin position="50"/>
        <end position="68"/>
    </location>
</feature>
<organism evidence="7 8">
    <name type="scientific">Macrophomina phaseolina</name>
    <dbReference type="NCBI Taxonomy" id="35725"/>
    <lineage>
        <taxon>Eukaryota</taxon>
        <taxon>Fungi</taxon>
        <taxon>Dikarya</taxon>
        <taxon>Ascomycota</taxon>
        <taxon>Pezizomycotina</taxon>
        <taxon>Dothideomycetes</taxon>
        <taxon>Dothideomycetes incertae sedis</taxon>
        <taxon>Botryosphaeriales</taxon>
        <taxon>Botryosphaeriaceae</taxon>
        <taxon>Macrophomina</taxon>
    </lineage>
</organism>
<evidence type="ECO:0000313" key="7">
    <source>
        <dbReference type="EMBL" id="KAH7012419.1"/>
    </source>
</evidence>
<feature type="domain" description="Major facilitator superfamily (MFS) profile" evidence="6">
    <location>
        <begin position="1"/>
        <end position="162"/>
    </location>
</feature>
<dbReference type="PANTHER" id="PTHR23501">
    <property type="entry name" value="MAJOR FACILITATOR SUPERFAMILY"/>
    <property type="match status" value="1"/>
</dbReference>
<proteinExistence type="predicted"/>
<accession>A0ABQ8FR59</accession>
<feature type="transmembrane region" description="Helical" evidence="5">
    <location>
        <begin position="80"/>
        <end position="99"/>
    </location>
</feature>
<evidence type="ECO:0000313" key="8">
    <source>
        <dbReference type="Proteomes" id="UP000774617"/>
    </source>
</evidence>
<feature type="transmembrane region" description="Helical" evidence="5">
    <location>
        <begin position="20"/>
        <end position="38"/>
    </location>
</feature>
<evidence type="ECO:0000259" key="6">
    <source>
        <dbReference type="PROSITE" id="PS50850"/>
    </source>
</evidence>
<dbReference type="InterPro" id="IPR011701">
    <property type="entry name" value="MFS"/>
</dbReference>
<dbReference type="EMBL" id="JAGTJR010000085">
    <property type="protein sequence ID" value="KAH7012419.1"/>
    <property type="molecule type" value="Genomic_DNA"/>
</dbReference>